<name>W2RN38_CYPE1</name>
<dbReference type="InParanoid" id="W2RN38"/>
<dbReference type="GeneID" id="19974863"/>
<proteinExistence type="predicted"/>
<evidence type="ECO:0000256" key="1">
    <source>
        <dbReference type="SAM" id="MobiDB-lite"/>
    </source>
</evidence>
<dbReference type="AlphaFoldDB" id="W2RN38"/>
<reference evidence="2 3" key="1">
    <citation type="submission" date="2013-03" db="EMBL/GenBank/DDBJ databases">
        <title>The Genome Sequence of Phialophora europaea CBS 101466.</title>
        <authorList>
            <consortium name="The Broad Institute Genomics Platform"/>
            <person name="Cuomo C."/>
            <person name="de Hoog S."/>
            <person name="Gorbushina A."/>
            <person name="Walker B."/>
            <person name="Young S.K."/>
            <person name="Zeng Q."/>
            <person name="Gargeya S."/>
            <person name="Fitzgerald M."/>
            <person name="Haas B."/>
            <person name="Abouelleil A."/>
            <person name="Allen A.W."/>
            <person name="Alvarado L."/>
            <person name="Arachchi H.M."/>
            <person name="Berlin A.M."/>
            <person name="Chapman S.B."/>
            <person name="Gainer-Dewar J."/>
            <person name="Goldberg J."/>
            <person name="Griggs A."/>
            <person name="Gujja S."/>
            <person name="Hansen M."/>
            <person name="Howarth C."/>
            <person name="Imamovic A."/>
            <person name="Ireland A."/>
            <person name="Larimer J."/>
            <person name="McCowan C."/>
            <person name="Murphy C."/>
            <person name="Pearson M."/>
            <person name="Poon T.W."/>
            <person name="Priest M."/>
            <person name="Roberts A."/>
            <person name="Saif S."/>
            <person name="Shea T."/>
            <person name="Sisk P."/>
            <person name="Sykes S."/>
            <person name="Wortman J."/>
            <person name="Nusbaum C."/>
            <person name="Birren B."/>
        </authorList>
    </citation>
    <scope>NUCLEOTIDE SEQUENCE [LARGE SCALE GENOMIC DNA]</scope>
    <source>
        <strain evidence="2 3">CBS 101466</strain>
    </source>
</reference>
<dbReference type="EMBL" id="KB822723">
    <property type="protein sequence ID" value="ETN37901.1"/>
    <property type="molecule type" value="Genomic_DNA"/>
</dbReference>
<dbReference type="Proteomes" id="UP000030752">
    <property type="component" value="Unassembled WGS sequence"/>
</dbReference>
<organism evidence="2 3">
    <name type="scientific">Cyphellophora europaea (strain CBS 101466)</name>
    <name type="common">Phialophora europaea</name>
    <dbReference type="NCBI Taxonomy" id="1220924"/>
    <lineage>
        <taxon>Eukaryota</taxon>
        <taxon>Fungi</taxon>
        <taxon>Dikarya</taxon>
        <taxon>Ascomycota</taxon>
        <taxon>Pezizomycotina</taxon>
        <taxon>Eurotiomycetes</taxon>
        <taxon>Chaetothyriomycetidae</taxon>
        <taxon>Chaetothyriales</taxon>
        <taxon>Cyphellophoraceae</taxon>
        <taxon>Cyphellophora</taxon>
    </lineage>
</organism>
<dbReference type="OrthoDB" id="4146887at2759"/>
<evidence type="ECO:0000313" key="3">
    <source>
        <dbReference type="Proteomes" id="UP000030752"/>
    </source>
</evidence>
<gene>
    <name evidence="2" type="ORF">HMPREF1541_07524</name>
</gene>
<sequence length="187" mass="21355">MPERNRYQNRRQDPDEDVDYESDESDLVHIQCWIPSANIDLTALATYLREYVDNTATIKPSQSPADATKAGYTISARKTLSVAECRDIIEDSRAWEKERQSREYRREPYSYSESDAWEDRRNKGATVSETKPRRRRRRSPSAATSAPSRHAGINEQRPDEREASPDTSRGCPGEAAVLSEHHEAGNQ</sequence>
<accession>W2RN38</accession>
<feature type="region of interest" description="Disordered" evidence="1">
    <location>
        <begin position="1"/>
        <end position="22"/>
    </location>
</feature>
<feature type="region of interest" description="Disordered" evidence="1">
    <location>
        <begin position="91"/>
        <end position="187"/>
    </location>
</feature>
<dbReference type="RefSeq" id="XP_008720070.1">
    <property type="nucleotide sequence ID" value="XM_008721848.1"/>
</dbReference>
<feature type="compositionally biased region" description="Basic and acidic residues" evidence="1">
    <location>
        <begin position="1"/>
        <end position="13"/>
    </location>
</feature>
<dbReference type="HOGENOM" id="CLU_1447622_0_0_1"/>
<protein>
    <submittedName>
        <fullName evidence="2">Uncharacterized protein</fullName>
    </submittedName>
</protein>
<keyword evidence="3" id="KW-1185">Reference proteome</keyword>
<feature type="compositionally biased region" description="Low complexity" evidence="1">
    <location>
        <begin position="140"/>
        <end position="149"/>
    </location>
</feature>
<feature type="compositionally biased region" description="Basic and acidic residues" evidence="1">
    <location>
        <begin position="91"/>
        <end position="108"/>
    </location>
</feature>
<evidence type="ECO:0000313" key="2">
    <source>
        <dbReference type="EMBL" id="ETN37901.1"/>
    </source>
</evidence>
<dbReference type="VEuPathDB" id="FungiDB:HMPREF1541_07524"/>